<dbReference type="Proteomes" id="UP000319557">
    <property type="component" value="Chromosome"/>
</dbReference>
<dbReference type="RefSeq" id="WP_145341463.1">
    <property type="nucleotide sequence ID" value="NZ_CP036261.1"/>
</dbReference>
<evidence type="ECO:0000256" key="2">
    <source>
        <dbReference type="SAM" id="Phobius"/>
    </source>
</evidence>
<keyword evidence="4" id="KW-1185">Reference proteome</keyword>
<name>A0A517LTL2_9BACT</name>
<keyword evidence="2" id="KW-1133">Transmembrane helix</keyword>
<dbReference type="AlphaFoldDB" id="A0A517LTL2"/>
<keyword evidence="2" id="KW-0472">Membrane</keyword>
<dbReference type="EMBL" id="CP036261">
    <property type="protein sequence ID" value="QDS85970.1"/>
    <property type="molecule type" value="Genomic_DNA"/>
</dbReference>
<feature type="region of interest" description="Disordered" evidence="1">
    <location>
        <begin position="176"/>
        <end position="236"/>
    </location>
</feature>
<organism evidence="3 4">
    <name type="scientific">Rosistilla ulvae</name>
    <dbReference type="NCBI Taxonomy" id="1930277"/>
    <lineage>
        <taxon>Bacteria</taxon>
        <taxon>Pseudomonadati</taxon>
        <taxon>Planctomycetota</taxon>
        <taxon>Planctomycetia</taxon>
        <taxon>Pirellulales</taxon>
        <taxon>Pirellulaceae</taxon>
        <taxon>Rosistilla</taxon>
    </lineage>
</organism>
<evidence type="ECO:0008006" key="5">
    <source>
        <dbReference type="Google" id="ProtNLM"/>
    </source>
</evidence>
<dbReference type="Gene3D" id="1.25.40.10">
    <property type="entry name" value="Tetratricopeptide repeat domain"/>
    <property type="match status" value="1"/>
</dbReference>
<dbReference type="OrthoDB" id="266806at2"/>
<dbReference type="SUPFAM" id="SSF48452">
    <property type="entry name" value="TPR-like"/>
    <property type="match status" value="1"/>
</dbReference>
<accession>A0A517LTL2</accession>
<feature type="transmembrane region" description="Helical" evidence="2">
    <location>
        <begin position="53"/>
        <end position="74"/>
    </location>
</feature>
<sequence length="236" mass="26446">MPLSHYVYCMWPGLPEIWFRGRMSGLPAAICFAIAINTLLVSRFIYPQWLEPLMVRSVCWAFVGIWVLLFVRAVRGLPMLLAPRHASGEEDRYDAARTEFLKGRWFEAEALLVHCLEVDPRDALSLLLLASVYRKTDRFAAAAQTLDAMAALETGDAWWLERDIEERRLKRMVDDLVADEEDSETEEESEQPAESEGNDEGDAAKASSSAKEKRSDGMTADVAESPQLETSAGEAS</sequence>
<protein>
    <recommendedName>
        <fullName evidence="5">Tetratricopeptide repeat protein</fullName>
    </recommendedName>
</protein>
<evidence type="ECO:0000313" key="4">
    <source>
        <dbReference type="Proteomes" id="UP000319557"/>
    </source>
</evidence>
<feature type="transmembrane region" description="Helical" evidence="2">
    <location>
        <begin position="26"/>
        <end position="47"/>
    </location>
</feature>
<feature type="compositionally biased region" description="Acidic residues" evidence="1">
    <location>
        <begin position="176"/>
        <end position="201"/>
    </location>
</feature>
<proteinExistence type="predicted"/>
<dbReference type="KEGG" id="ruv:EC9_01280"/>
<gene>
    <name evidence="3" type="ORF">EC9_01280</name>
</gene>
<keyword evidence="2" id="KW-0812">Transmembrane</keyword>
<evidence type="ECO:0000313" key="3">
    <source>
        <dbReference type="EMBL" id="QDS85970.1"/>
    </source>
</evidence>
<reference evidence="3 4" key="1">
    <citation type="submission" date="2019-02" db="EMBL/GenBank/DDBJ databases">
        <title>Deep-cultivation of Planctomycetes and their phenomic and genomic characterization uncovers novel biology.</title>
        <authorList>
            <person name="Wiegand S."/>
            <person name="Jogler M."/>
            <person name="Boedeker C."/>
            <person name="Pinto D."/>
            <person name="Vollmers J."/>
            <person name="Rivas-Marin E."/>
            <person name="Kohn T."/>
            <person name="Peeters S.H."/>
            <person name="Heuer A."/>
            <person name="Rast P."/>
            <person name="Oberbeckmann S."/>
            <person name="Bunk B."/>
            <person name="Jeske O."/>
            <person name="Meyerdierks A."/>
            <person name="Storesund J.E."/>
            <person name="Kallscheuer N."/>
            <person name="Luecker S."/>
            <person name="Lage O.M."/>
            <person name="Pohl T."/>
            <person name="Merkel B.J."/>
            <person name="Hornburger P."/>
            <person name="Mueller R.-W."/>
            <person name="Bruemmer F."/>
            <person name="Labrenz M."/>
            <person name="Spormann A.M."/>
            <person name="Op den Camp H."/>
            <person name="Overmann J."/>
            <person name="Amann R."/>
            <person name="Jetten M.S.M."/>
            <person name="Mascher T."/>
            <person name="Medema M.H."/>
            <person name="Devos D.P."/>
            <person name="Kaster A.-K."/>
            <person name="Ovreas L."/>
            <person name="Rohde M."/>
            <person name="Galperin M.Y."/>
            <person name="Jogler C."/>
        </authorList>
    </citation>
    <scope>NUCLEOTIDE SEQUENCE [LARGE SCALE GENOMIC DNA]</scope>
    <source>
        <strain evidence="3 4">EC9</strain>
    </source>
</reference>
<dbReference type="InterPro" id="IPR011990">
    <property type="entry name" value="TPR-like_helical_dom_sf"/>
</dbReference>
<evidence type="ECO:0000256" key="1">
    <source>
        <dbReference type="SAM" id="MobiDB-lite"/>
    </source>
</evidence>